<feature type="signal peptide" evidence="1">
    <location>
        <begin position="1"/>
        <end position="28"/>
    </location>
</feature>
<keyword evidence="1" id="KW-0732">Signal</keyword>
<keyword evidence="3" id="KW-1185">Reference proteome</keyword>
<proteinExistence type="predicted"/>
<dbReference type="EMBL" id="JAYXHS010000001">
    <property type="protein sequence ID" value="MEC5385749.1"/>
    <property type="molecule type" value="Genomic_DNA"/>
</dbReference>
<dbReference type="PANTHER" id="PTHR35399:SF2">
    <property type="entry name" value="DUF839 DOMAIN-CONTAINING PROTEIN"/>
    <property type="match status" value="1"/>
</dbReference>
<dbReference type="PROSITE" id="PS51257">
    <property type="entry name" value="PROKAR_LIPOPROTEIN"/>
    <property type="match status" value="1"/>
</dbReference>
<evidence type="ECO:0000313" key="3">
    <source>
        <dbReference type="Proteomes" id="UP001331561"/>
    </source>
</evidence>
<dbReference type="InterPro" id="IPR008557">
    <property type="entry name" value="PhoX"/>
</dbReference>
<sequence>MEHNQSRRHALKLIGSAPLLPLASGLSASVLSACASMGSRPAARAVSFTSMAAPSLNNPAEMATTLVKSGLVVDYVDGTQQTYALKYQPFFMTGDMVPDGKGGSILAGGYYDINNKPIIDKSVAGKERHFYSDGPDGTSLLTLADANVPGIKGKAVFAAVQFEYTTRDQGGNNTYGVLPSPIAILTLDQDQTTGALTLVKYHNVDMSSAHGLWITCGASLSPWNTHLSSEEYEPDAQFIADNKVFKAYSKNLYGDETKANPYHYGHLPEITIKPDGTGSVKKHYCLGRISHELIQVMPDNRTVLMGDDFTNGGLYMFVADKEKDLSAGSLYVAKVGAGFSLDPNAAGASLTWVNLGHATSAEIEALANTLKPADIMTASKTDPNDASYTKVFVDGVANWVKLKPGMEKAAAFLETHRYSNLVGASMGFTKLEGTTVNAKDKIAYSALQNIQASMVKGNAAWRESVGITVDKAVIAGGVFAHNLAGGQSDVGGKQINSEWVPVRTRALLMGEDIPSDALGNLANPDKIANPDNLKFSEKLRTLFIGEDSSTHVNNFLWAYNVDTKKLSRIASMPVGAESTGLHAVDEIHGWTYIMSNFQHAGDWIPALHGKVQATVEPLVRANYKDRFGAAVGYLTGVPVLS</sequence>
<organism evidence="2 3">
    <name type="scientific">Uliginosibacterium silvisoli</name>
    <dbReference type="NCBI Taxonomy" id="3114758"/>
    <lineage>
        <taxon>Bacteria</taxon>
        <taxon>Pseudomonadati</taxon>
        <taxon>Pseudomonadota</taxon>
        <taxon>Betaproteobacteria</taxon>
        <taxon>Rhodocyclales</taxon>
        <taxon>Zoogloeaceae</taxon>
        <taxon>Uliginosibacterium</taxon>
    </lineage>
</organism>
<dbReference type="Proteomes" id="UP001331561">
    <property type="component" value="Unassembled WGS sequence"/>
</dbReference>
<gene>
    <name evidence="2" type="ORF">VVD49_08440</name>
</gene>
<dbReference type="PANTHER" id="PTHR35399">
    <property type="entry name" value="SLR8030 PROTEIN"/>
    <property type="match status" value="1"/>
</dbReference>
<dbReference type="RefSeq" id="WP_327598697.1">
    <property type="nucleotide sequence ID" value="NZ_JAYXHS010000001.1"/>
</dbReference>
<dbReference type="PROSITE" id="PS51318">
    <property type="entry name" value="TAT"/>
    <property type="match status" value="1"/>
</dbReference>
<name>A0ABU6K1D3_9RHOO</name>
<dbReference type="InterPro" id="IPR006311">
    <property type="entry name" value="TAT_signal"/>
</dbReference>
<reference evidence="2 3" key="1">
    <citation type="submission" date="2024-01" db="EMBL/GenBank/DDBJ databases">
        <title>Uliginosibacterium soil sp. nov.</title>
        <authorList>
            <person name="Lv Y."/>
        </authorList>
    </citation>
    <scope>NUCLEOTIDE SEQUENCE [LARGE SCALE GENOMIC DNA]</scope>
    <source>
        <strain evidence="2 3">H3</strain>
    </source>
</reference>
<accession>A0ABU6K1D3</accession>
<evidence type="ECO:0000256" key="1">
    <source>
        <dbReference type="SAM" id="SignalP"/>
    </source>
</evidence>
<evidence type="ECO:0000313" key="2">
    <source>
        <dbReference type="EMBL" id="MEC5385749.1"/>
    </source>
</evidence>
<protein>
    <submittedName>
        <fullName evidence="2">Alkaline phosphatase PhoX</fullName>
    </submittedName>
</protein>
<comment type="caution">
    <text evidence="2">The sequence shown here is derived from an EMBL/GenBank/DDBJ whole genome shotgun (WGS) entry which is preliminary data.</text>
</comment>
<feature type="chain" id="PRO_5046080245" evidence="1">
    <location>
        <begin position="29"/>
        <end position="641"/>
    </location>
</feature>
<dbReference type="Pfam" id="PF05787">
    <property type="entry name" value="PhoX"/>
    <property type="match status" value="1"/>
</dbReference>